<dbReference type="eggNOG" id="COG1316">
    <property type="taxonomic scope" value="Bacteria"/>
</dbReference>
<proteinExistence type="inferred from homology"/>
<dbReference type="PATRIC" id="fig|1268072.3.peg.4969"/>
<organism evidence="4 5">
    <name type="scientific">Paenibacillus sabinae T27</name>
    <dbReference type="NCBI Taxonomy" id="1268072"/>
    <lineage>
        <taxon>Bacteria</taxon>
        <taxon>Bacillati</taxon>
        <taxon>Bacillota</taxon>
        <taxon>Bacilli</taxon>
        <taxon>Bacillales</taxon>
        <taxon>Paenibacillaceae</taxon>
        <taxon>Paenibacillus</taxon>
    </lineage>
</organism>
<feature type="transmembrane region" description="Helical" evidence="2">
    <location>
        <begin position="33"/>
        <end position="49"/>
    </location>
</feature>
<dbReference type="AlphaFoldDB" id="X5A7C7"/>
<comment type="similarity">
    <text evidence="1">Belongs to the LytR/CpsA/Psr (LCP) family.</text>
</comment>
<keyword evidence="2" id="KW-1133">Transmembrane helix</keyword>
<dbReference type="EMBL" id="CP004078">
    <property type="protein sequence ID" value="AHV99704.1"/>
    <property type="molecule type" value="Genomic_DNA"/>
</dbReference>
<name>X5A7C7_9BACL</name>
<evidence type="ECO:0000256" key="1">
    <source>
        <dbReference type="ARBA" id="ARBA00006068"/>
    </source>
</evidence>
<dbReference type="Gene3D" id="3.40.630.190">
    <property type="entry name" value="LCP protein"/>
    <property type="match status" value="1"/>
</dbReference>
<sequence length="367" mass="40709">MTAPVIPNKAIAIIVYSIIKEGIDMKKKWKKRYIALILLLIIAAGGVLLRKPLTVLAFDLFLSDKVETTLQQKSYQPLTNEDNTVKPAPIAYKSDPFSVMLLGTDQRKTETARSDTMIYAVVRPEDYKVLLISIPRDTYTEIIGHDGNKKDKITHAYAFGGQQMAKDTLEALLGHDIQYYATINFQGLKDTVDALGGLPLPIKKTIQNKGKDHEKFTIVGGKSLYSGEESLNYVRYREDSDFNRTKRQQVFLDVLANKMLSLNQIGNVTELLNIMGENFKTDMPPAMITGLAKKFLGGKEADISSFTVMGEGTRIGGVYYDEINEEDLNKAKSMIDNWMNAATPVDQLIEPGKAGDALEAKATSAAQ</sequence>
<accession>X5A7C7</accession>
<dbReference type="PANTHER" id="PTHR33392">
    <property type="entry name" value="POLYISOPRENYL-TEICHOIC ACID--PEPTIDOGLYCAN TEICHOIC ACID TRANSFERASE TAGU"/>
    <property type="match status" value="1"/>
</dbReference>
<evidence type="ECO:0000313" key="5">
    <source>
        <dbReference type="Proteomes" id="UP000019772"/>
    </source>
</evidence>
<dbReference type="KEGG" id="psab:PSAB_24095"/>
<feature type="domain" description="Cell envelope-related transcriptional attenuator" evidence="3">
    <location>
        <begin position="113"/>
        <end position="260"/>
    </location>
</feature>
<dbReference type="HOGENOM" id="CLU_016455_2_2_9"/>
<dbReference type="NCBIfam" id="TIGR00350">
    <property type="entry name" value="lytR_cpsA_psr"/>
    <property type="match status" value="1"/>
</dbReference>
<reference evidence="4 5" key="1">
    <citation type="journal article" date="2014" name="PLoS Genet.">
        <title>Comparative Genomic Analysis of N2-Fixing and Non-N2-Fixing Paenibacillus spp.: Organization, Evolution and Expression of the Nitrogen Fixation Genes.</title>
        <authorList>
            <person name="Xie J.B."/>
            <person name="Du Z."/>
            <person name="Bai L."/>
            <person name="Tian C."/>
            <person name="Zhang Y."/>
            <person name="Xie J.Y."/>
            <person name="Wang T."/>
            <person name="Liu X."/>
            <person name="Chen X."/>
            <person name="Cheng Q."/>
            <person name="Chen S."/>
            <person name="Li J."/>
        </authorList>
    </citation>
    <scope>NUCLEOTIDE SEQUENCE [LARGE SCALE GENOMIC DNA]</scope>
    <source>
        <strain evidence="4 5">T27</strain>
    </source>
</reference>
<dbReference type="PANTHER" id="PTHR33392:SF6">
    <property type="entry name" value="POLYISOPRENYL-TEICHOIC ACID--PEPTIDOGLYCAN TEICHOIC ACID TRANSFERASE TAGU"/>
    <property type="match status" value="1"/>
</dbReference>
<keyword evidence="2" id="KW-0812">Transmembrane</keyword>
<gene>
    <name evidence="4" type="ORF">PSAB_24095</name>
</gene>
<dbReference type="InterPro" id="IPR050922">
    <property type="entry name" value="LytR/CpsA/Psr_CW_biosynth"/>
</dbReference>
<dbReference type="Pfam" id="PF03816">
    <property type="entry name" value="LytR_cpsA_psr"/>
    <property type="match status" value="1"/>
</dbReference>
<dbReference type="Proteomes" id="UP000019772">
    <property type="component" value="Chromosome"/>
</dbReference>
<dbReference type="STRING" id="1268072.PSAB_24095"/>
<evidence type="ECO:0000256" key="2">
    <source>
        <dbReference type="SAM" id="Phobius"/>
    </source>
</evidence>
<dbReference type="InterPro" id="IPR004474">
    <property type="entry name" value="LytR_CpsA_psr"/>
</dbReference>
<keyword evidence="2" id="KW-0472">Membrane</keyword>
<protein>
    <submittedName>
        <fullName evidence="4">Cell envelope-like transcriptional attenuator</fullName>
    </submittedName>
</protein>
<evidence type="ECO:0000259" key="3">
    <source>
        <dbReference type="Pfam" id="PF03816"/>
    </source>
</evidence>
<keyword evidence="5" id="KW-1185">Reference proteome</keyword>
<evidence type="ECO:0000313" key="4">
    <source>
        <dbReference type="EMBL" id="AHV99704.1"/>
    </source>
</evidence>